<proteinExistence type="predicted"/>
<dbReference type="PROSITE" id="PS50987">
    <property type="entry name" value="HTH_ARSR_2"/>
    <property type="match status" value="1"/>
</dbReference>
<dbReference type="CDD" id="cd00090">
    <property type="entry name" value="HTH_ARSR"/>
    <property type="match status" value="1"/>
</dbReference>
<dbReference type="PRINTS" id="PR00778">
    <property type="entry name" value="HTHARSR"/>
</dbReference>
<evidence type="ECO:0000259" key="2">
    <source>
        <dbReference type="PROSITE" id="PS50987"/>
    </source>
</evidence>
<dbReference type="PANTHER" id="PTHR38600">
    <property type="entry name" value="TRANSCRIPTIONAL REGULATORY PROTEIN"/>
    <property type="match status" value="1"/>
</dbReference>
<gene>
    <name evidence="3" type="ORF">DI556_16485</name>
</gene>
<feature type="domain" description="HTH arsR-type" evidence="2">
    <location>
        <begin position="1"/>
        <end position="94"/>
    </location>
</feature>
<evidence type="ECO:0000256" key="1">
    <source>
        <dbReference type="SAM" id="MobiDB-lite"/>
    </source>
</evidence>
<accession>A0A2W5N5D2</accession>
<reference evidence="3 4" key="1">
    <citation type="submission" date="2017-08" db="EMBL/GenBank/DDBJ databases">
        <title>Infants hospitalized years apart are colonized by the same room-sourced microbial strains.</title>
        <authorList>
            <person name="Brooks B."/>
            <person name="Olm M.R."/>
            <person name="Firek B.A."/>
            <person name="Baker R."/>
            <person name="Thomas B.C."/>
            <person name="Morowitz M.J."/>
            <person name="Banfield J.F."/>
        </authorList>
    </citation>
    <scope>NUCLEOTIDE SEQUENCE [LARGE SCALE GENOMIC DNA]</scope>
    <source>
        <strain evidence="3">S2_005_002_R2_34</strain>
    </source>
</reference>
<evidence type="ECO:0000313" key="4">
    <source>
        <dbReference type="Proteomes" id="UP000249185"/>
    </source>
</evidence>
<feature type="region of interest" description="Disordered" evidence="1">
    <location>
        <begin position="110"/>
        <end position="137"/>
    </location>
</feature>
<dbReference type="Gene3D" id="1.10.10.10">
    <property type="entry name" value="Winged helix-like DNA-binding domain superfamily/Winged helix DNA-binding domain"/>
    <property type="match status" value="1"/>
</dbReference>
<comment type="caution">
    <text evidence="3">The sequence shown here is derived from an EMBL/GenBank/DDBJ whole genome shotgun (WGS) entry which is preliminary data.</text>
</comment>
<dbReference type="Proteomes" id="UP000249185">
    <property type="component" value="Unassembled WGS sequence"/>
</dbReference>
<dbReference type="GO" id="GO:0003700">
    <property type="term" value="F:DNA-binding transcription factor activity"/>
    <property type="evidence" value="ECO:0007669"/>
    <property type="project" value="InterPro"/>
</dbReference>
<organism evidence="3 4">
    <name type="scientific">Rhodovulum sulfidophilum</name>
    <name type="common">Rhodobacter sulfidophilus</name>
    <dbReference type="NCBI Taxonomy" id="35806"/>
    <lineage>
        <taxon>Bacteria</taxon>
        <taxon>Pseudomonadati</taxon>
        <taxon>Pseudomonadota</taxon>
        <taxon>Alphaproteobacteria</taxon>
        <taxon>Rhodobacterales</taxon>
        <taxon>Paracoccaceae</taxon>
        <taxon>Rhodovulum</taxon>
    </lineage>
</organism>
<dbReference type="AlphaFoldDB" id="A0A2W5N5D2"/>
<feature type="compositionally biased region" description="Basic and acidic residues" evidence="1">
    <location>
        <begin position="128"/>
        <end position="137"/>
    </location>
</feature>
<dbReference type="SUPFAM" id="SSF46785">
    <property type="entry name" value="Winged helix' DNA-binding domain"/>
    <property type="match status" value="1"/>
</dbReference>
<dbReference type="InterPro" id="IPR036388">
    <property type="entry name" value="WH-like_DNA-bd_sf"/>
</dbReference>
<dbReference type="InterPro" id="IPR001845">
    <property type="entry name" value="HTH_ArsR_DNA-bd_dom"/>
</dbReference>
<dbReference type="InterPro" id="IPR011991">
    <property type="entry name" value="ArsR-like_HTH"/>
</dbReference>
<dbReference type="EMBL" id="QFPW01000015">
    <property type="protein sequence ID" value="PZQ47808.1"/>
    <property type="molecule type" value="Genomic_DNA"/>
</dbReference>
<dbReference type="SMART" id="SM00418">
    <property type="entry name" value="HTH_ARSR"/>
    <property type="match status" value="1"/>
</dbReference>
<dbReference type="InterPro" id="IPR036390">
    <property type="entry name" value="WH_DNA-bd_sf"/>
</dbReference>
<evidence type="ECO:0000313" key="3">
    <source>
        <dbReference type="EMBL" id="PZQ47808.1"/>
    </source>
</evidence>
<sequence>MVELEAPLSAIFHALGDTTRRRMLRALADGEKSVSELAQPFEMSLAAASKHIKVLEGAGLIRREIRWRTHVCRLAPEPLARAHGWLGFYERFWTDRLDVLETLLREEDARAAAAKPAAGEPAADQQAEGEKDDRDDD</sequence>
<name>A0A2W5N5D2_RHOSU</name>
<protein>
    <submittedName>
        <fullName evidence="3">Transcriptional regulator</fullName>
    </submittedName>
</protein>
<dbReference type="NCBIfam" id="NF033788">
    <property type="entry name" value="HTH_metalloreg"/>
    <property type="match status" value="1"/>
</dbReference>
<feature type="compositionally biased region" description="Low complexity" evidence="1">
    <location>
        <begin position="111"/>
        <end position="124"/>
    </location>
</feature>
<dbReference type="Pfam" id="PF12840">
    <property type="entry name" value="HTH_20"/>
    <property type="match status" value="1"/>
</dbReference>
<dbReference type="PANTHER" id="PTHR38600:SF2">
    <property type="entry name" value="SLL0088 PROTEIN"/>
    <property type="match status" value="1"/>
</dbReference>